<dbReference type="PANTHER" id="PTHR46880:SF5">
    <property type="entry name" value="DUF4371 DOMAIN-CONTAINING PROTEIN"/>
    <property type="match status" value="1"/>
</dbReference>
<dbReference type="PANTHER" id="PTHR46880">
    <property type="entry name" value="RAS-ASSOCIATING DOMAIN-CONTAINING PROTEIN"/>
    <property type="match status" value="1"/>
</dbReference>
<comment type="caution">
    <text evidence="1">The sequence shown here is derived from an EMBL/GenBank/DDBJ whole genome shotgun (WGS) entry which is preliminary data.</text>
</comment>
<proteinExistence type="predicted"/>
<dbReference type="OrthoDB" id="8060765at2759"/>
<evidence type="ECO:0000313" key="2">
    <source>
        <dbReference type="Proteomes" id="UP000324800"/>
    </source>
</evidence>
<name>A0A5J4WUK0_9EUKA</name>
<gene>
    <name evidence="1" type="ORF">EZS28_006226</name>
</gene>
<evidence type="ECO:0008006" key="3">
    <source>
        <dbReference type="Google" id="ProtNLM"/>
    </source>
</evidence>
<reference evidence="1 2" key="1">
    <citation type="submission" date="2019-03" db="EMBL/GenBank/DDBJ databases">
        <title>Single cell metagenomics reveals metabolic interactions within the superorganism composed of flagellate Streblomastix strix and complex community of Bacteroidetes bacteria on its surface.</title>
        <authorList>
            <person name="Treitli S.C."/>
            <person name="Kolisko M."/>
            <person name="Husnik F."/>
            <person name="Keeling P."/>
            <person name="Hampl V."/>
        </authorList>
    </citation>
    <scope>NUCLEOTIDE SEQUENCE [LARGE SCALE GENOMIC DNA]</scope>
    <source>
        <strain evidence="1">ST1C</strain>
    </source>
</reference>
<dbReference type="Proteomes" id="UP000324800">
    <property type="component" value="Unassembled WGS sequence"/>
</dbReference>
<dbReference type="SUPFAM" id="SSF53098">
    <property type="entry name" value="Ribonuclease H-like"/>
    <property type="match status" value="1"/>
</dbReference>
<organism evidence="1 2">
    <name type="scientific">Streblomastix strix</name>
    <dbReference type="NCBI Taxonomy" id="222440"/>
    <lineage>
        <taxon>Eukaryota</taxon>
        <taxon>Metamonada</taxon>
        <taxon>Preaxostyla</taxon>
        <taxon>Oxymonadida</taxon>
        <taxon>Streblomastigidae</taxon>
        <taxon>Streblomastix</taxon>
    </lineage>
</organism>
<dbReference type="AlphaFoldDB" id="A0A5J4WUK0"/>
<sequence length="200" mass="22308">MNGRAVSYLLIGMINSICKGFNDQMSSRLDRVNFGHVPYQATTDFIKCVSDQITIEQQLKIKNLKFGNGLPQTSVLDVRSLFSKGATAQNLYETFIQVSIDHGLNLDDLIGICVDGTSTMIGYHNSMTSKLKVRSPFFTIVHCFAHRLNLASLDAIKGIEMQPLRTCEAVTQQLWHYFAASPLHASILAVIHSENEDEQI</sequence>
<accession>A0A5J4WUK0</accession>
<protein>
    <recommendedName>
        <fullName evidence="3">DUF4371 domain-containing protein</fullName>
    </recommendedName>
</protein>
<evidence type="ECO:0000313" key="1">
    <source>
        <dbReference type="EMBL" id="KAA6398246.1"/>
    </source>
</evidence>
<dbReference type="InterPro" id="IPR012337">
    <property type="entry name" value="RNaseH-like_sf"/>
</dbReference>
<dbReference type="EMBL" id="SNRW01000999">
    <property type="protein sequence ID" value="KAA6398246.1"/>
    <property type="molecule type" value="Genomic_DNA"/>
</dbReference>